<feature type="non-terminal residue" evidence="1">
    <location>
        <position position="1"/>
    </location>
</feature>
<protein>
    <submittedName>
        <fullName evidence="1">Uncharacterized protein</fullName>
    </submittedName>
</protein>
<organism evidence="1">
    <name type="scientific">Graphocephala atropunctata</name>
    <dbReference type="NCBI Taxonomy" id="36148"/>
    <lineage>
        <taxon>Eukaryota</taxon>
        <taxon>Metazoa</taxon>
        <taxon>Ecdysozoa</taxon>
        <taxon>Arthropoda</taxon>
        <taxon>Hexapoda</taxon>
        <taxon>Insecta</taxon>
        <taxon>Pterygota</taxon>
        <taxon>Neoptera</taxon>
        <taxon>Paraneoptera</taxon>
        <taxon>Hemiptera</taxon>
        <taxon>Auchenorrhyncha</taxon>
        <taxon>Membracoidea</taxon>
        <taxon>Cicadellidae</taxon>
        <taxon>Cicadellinae</taxon>
        <taxon>Cicadellini</taxon>
        <taxon>Graphocephala</taxon>
    </lineage>
</organism>
<proteinExistence type="predicted"/>
<evidence type="ECO:0000313" key="1">
    <source>
        <dbReference type="EMBL" id="JAT31146.1"/>
    </source>
</evidence>
<name>A0A1B6M5D9_9HEMI</name>
<dbReference type="InterPro" id="IPR004244">
    <property type="entry name" value="Transposase_22"/>
</dbReference>
<accession>A0A1B6M5D9</accession>
<dbReference type="AlphaFoldDB" id="A0A1B6M5D9"/>
<gene>
    <name evidence="1" type="ORF">g.52809</name>
</gene>
<reference evidence="1" key="1">
    <citation type="submission" date="2015-11" db="EMBL/GenBank/DDBJ databases">
        <title>De novo transcriptome assembly of four potential Pierce s Disease insect vectors from Arizona vineyards.</title>
        <authorList>
            <person name="Tassone E.E."/>
        </authorList>
    </citation>
    <scope>NUCLEOTIDE SEQUENCE</scope>
</reference>
<sequence>ENLQLKKQVTSLEAKIEDIEQYSRSNCVEIKGIPYSPTEDVLSIVKEVGQALDMTITDTMVDACHRLGRQTGENPPGIIVKFVLRFDKEDILKKRRVKST</sequence>
<dbReference type="PANTHER" id="PTHR11505">
    <property type="entry name" value="L1 TRANSPOSABLE ELEMENT-RELATED"/>
    <property type="match status" value="1"/>
</dbReference>
<feature type="non-terminal residue" evidence="1">
    <location>
        <position position="100"/>
    </location>
</feature>
<dbReference type="EMBL" id="GEBQ01008831">
    <property type="protein sequence ID" value="JAT31146.1"/>
    <property type="molecule type" value="Transcribed_RNA"/>
</dbReference>